<dbReference type="GO" id="GO:0032259">
    <property type="term" value="P:methylation"/>
    <property type="evidence" value="ECO:0007669"/>
    <property type="project" value="UniProtKB-KW"/>
</dbReference>
<evidence type="ECO:0000313" key="6">
    <source>
        <dbReference type="Proteomes" id="UP001181355"/>
    </source>
</evidence>
<dbReference type="InterPro" id="IPR002052">
    <property type="entry name" value="DNA_methylase_N6_adenine_CS"/>
</dbReference>
<dbReference type="InterPro" id="IPR029063">
    <property type="entry name" value="SAM-dependent_MTases_sf"/>
</dbReference>
<dbReference type="SUPFAM" id="SSF53335">
    <property type="entry name" value="S-adenosyl-L-methionine-dependent methyltransferases"/>
    <property type="match status" value="1"/>
</dbReference>
<protein>
    <submittedName>
        <fullName evidence="5">Class I SAM-dependent methyltransferase</fullName>
    </submittedName>
</protein>
<feature type="domain" description="Methyltransferase small" evidence="4">
    <location>
        <begin position="211"/>
        <end position="329"/>
    </location>
</feature>
<dbReference type="InterPro" id="IPR050320">
    <property type="entry name" value="N5-glutamine_MTase"/>
</dbReference>
<keyword evidence="2" id="KW-0949">S-adenosyl-L-methionine</keyword>
<dbReference type="RefSeq" id="WP_309483544.1">
    <property type="nucleotide sequence ID" value="NZ_CP133720.1"/>
</dbReference>
<name>A0ABY9RLH9_9BURK</name>
<evidence type="ECO:0000313" key="5">
    <source>
        <dbReference type="EMBL" id="WMW82067.1"/>
    </source>
</evidence>
<reference evidence="5" key="1">
    <citation type="submission" date="2023-09" db="EMBL/GenBank/DDBJ databases">
        <title>Undibacterium sp. 20NA77.5 isolated from freshwater.</title>
        <authorList>
            <person name="Le V."/>
            <person name="Ko S.-R."/>
            <person name="Ahn C.-Y."/>
            <person name="Oh H.-M."/>
        </authorList>
    </citation>
    <scope>NUCLEOTIDE SEQUENCE</scope>
    <source>
        <strain evidence="5">20NA77.5</strain>
    </source>
</reference>
<dbReference type="EMBL" id="CP133720">
    <property type="protein sequence ID" value="WMW82067.1"/>
    <property type="molecule type" value="Genomic_DNA"/>
</dbReference>
<dbReference type="PANTHER" id="PTHR18895:SF74">
    <property type="entry name" value="MTRF1L RELEASE FACTOR GLUTAMINE METHYLTRANSFERASE"/>
    <property type="match status" value="1"/>
</dbReference>
<dbReference type="PROSITE" id="PS00092">
    <property type="entry name" value="N6_MTASE"/>
    <property type="match status" value="1"/>
</dbReference>
<evidence type="ECO:0000259" key="4">
    <source>
        <dbReference type="Pfam" id="PF05175"/>
    </source>
</evidence>
<evidence type="ECO:0000256" key="1">
    <source>
        <dbReference type="ARBA" id="ARBA00022603"/>
    </source>
</evidence>
<keyword evidence="1 5" id="KW-0808">Transferase</keyword>
<evidence type="ECO:0000256" key="2">
    <source>
        <dbReference type="ARBA" id="ARBA00022691"/>
    </source>
</evidence>
<gene>
    <name evidence="5" type="ORF">RF679_07220</name>
</gene>
<evidence type="ECO:0000256" key="3">
    <source>
        <dbReference type="SAM" id="MobiDB-lite"/>
    </source>
</evidence>
<dbReference type="Gene3D" id="3.40.50.150">
    <property type="entry name" value="Vaccinia Virus protein VP39"/>
    <property type="match status" value="1"/>
</dbReference>
<dbReference type="InterPro" id="IPR007848">
    <property type="entry name" value="Small_mtfrase_dom"/>
</dbReference>
<dbReference type="Pfam" id="PF05175">
    <property type="entry name" value="MTS"/>
    <property type="match status" value="1"/>
</dbReference>
<feature type="region of interest" description="Disordered" evidence="3">
    <location>
        <begin position="73"/>
        <end position="98"/>
    </location>
</feature>
<keyword evidence="1 5" id="KW-0489">Methyltransferase</keyword>
<accession>A0ABY9RLH9</accession>
<dbReference type="PANTHER" id="PTHR18895">
    <property type="entry name" value="HEMK METHYLTRANSFERASE"/>
    <property type="match status" value="1"/>
</dbReference>
<dbReference type="Proteomes" id="UP001181355">
    <property type="component" value="Chromosome"/>
</dbReference>
<dbReference type="CDD" id="cd02440">
    <property type="entry name" value="AdoMet_MTases"/>
    <property type="match status" value="1"/>
</dbReference>
<organism evidence="5 6">
    <name type="scientific">Undibacterium cyanobacteriorum</name>
    <dbReference type="NCBI Taxonomy" id="3073561"/>
    <lineage>
        <taxon>Bacteria</taxon>
        <taxon>Pseudomonadati</taxon>
        <taxon>Pseudomonadota</taxon>
        <taxon>Betaproteobacteria</taxon>
        <taxon>Burkholderiales</taxon>
        <taxon>Oxalobacteraceae</taxon>
        <taxon>Undibacterium</taxon>
    </lineage>
</organism>
<sequence length="391" mass="43570">MQHESQLIEWEEDGHLFQALWQSANHAPKPKRFFIGDDTLTADKAYRLACEGTAIIWRGDFQNAKQLLQAMSRRLPNSRKAKNSAGSNKSNETSTSMDGSVFHLHRRDQVHRSRILGMLLIPVTTGLEIPLRRAPDVKEALQGALQTNQLTAQVALIIMSLKELLGVIGAHQWRKNGVEIPSLGTKIYPHYGVYSPVRGEYLELLAKAPLPTQELAFDIGTGSGVIAALLAKRGIKKIVATDISAQALQCARENLERLDLLKQIDLLEVNLFPTGRAGLIVCNPPWLPAKPSSAIESAIYDPDSQMLKAFLKSVGQHLTDTGEAWLIMSDLAEHLGLRTHKQLWDWITEAGLHVVGKLDIRPKHGKSSDKEDTLHEARKKEITSLWRLRVL</sequence>
<keyword evidence="6" id="KW-1185">Reference proteome</keyword>
<feature type="compositionally biased region" description="Polar residues" evidence="3">
    <location>
        <begin position="84"/>
        <end position="98"/>
    </location>
</feature>
<dbReference type="GO" id="GO:0008168">
    <property type="term" value="F:methyltransferase activity"/>
    <property type="evidence" value="ECO:0007669"/>
    <property type="project" value="UniProtKB-KW"/>
</dbReference>
<proteinExistence type="predicted"/>